<dbReference type="EMBL" id="CM055104">
    <property type="protein sequence ID" value="KAJ7532909.1"/>
    <property type="molecule type" value="Genomic_DNA"/>
</dbReference>
<reference evidence="2" key="1">
    <citation type="journal article" date="2024" name="Proc. Natl. Acad. Sci. U.S.A.">
        <title>Extraordinary preservation of gene collinearity over three hundred million years revealed in homosporous lycophytes.</title>
        <authorList>
            <person name="Li C."/>
            <person name="Wickell D."/>
            <person name="Kuo L.Y."/>
            <person name="Chen X."/>
            <person name="Nie B."/>
            <person name="Liao X."/>
            <person name="Peng D."/>
            <person name="Ji J."/>
            <person name="Jenkins J."/>
            <person name="Williams M."/>
            <person name="Shu S."/>
            <person name="Plott C."/>
            <person name="Barry K."/>
            <person name="Rajasekar S."/>
            <person name="Grimwood J."/>
            <person name="Han X."/>
            <person name="Sun S."/>
            <person name="Hou Z."/>
            <person name="He W."/>
            <person name="Dai G."/>
            <person name="Sun C."/>
            <person name="Schmutz J."/>
            <person name="Leebens-Mack J.H."/>
            <person name="Li F.W."/>
            <person name="Wang L."/>
        </authorList>
    </citation>
    <scope>NUCLEOTIDE SEQUENCE [LARGE SCALE GENOMIC DNA]</scope>
    <source>
        <strain evidence="2">cv. PW_Plant_1</strain>
    </source>
</reference>
<comment type="caution">
    <text evidence="1">The sequence shown here is derived from an EMBL/GenBank/DDBJ whole genome shotgun (WGS) entry which is preliminary data.</text>
</comment>
<organism evidence="1 2">
    <name type="scientific">Diphasiastrum complanatum</name>
    <name type="common">Issler's clubmoss</name>
    <name type="synonym">Lycopodium complanatum</name>
    <dbReference type="NCBI Taxonomy" id="34168"/>
    <lineage>
        <taxon>Eukaryota</taxon>
        <taxon>Viridiplantae</taxon>
        <taxon>Streptophyta</taxon>
        <taxon>Embryophyta</taxon>
        <taxon>Tracheophyta</taxon>
        <taxon>Lycopodiopsida</taxon>
        <taxon>Lycopodiales</taxon>
        <taxon>Lycopodiaceae</taxon>
        <taxon>Lycopodioideae</taxon>
        <taxon>Diphasiastrum</taxon>
    </lineage>
</organism>
<keyword evidence="2" id="KW-1185">Reference proteome</keyword>
<evidence type="ECO:0000313" key="2">
    <source>
        <dbReference type="Proteomes" id="UP001162992"/>
    </source>
</evidence>
<gene>
    <name evidence="1" type="ORF">O6H91_13G025200</name>
</gene>
<name>A0ACC2BT33_DIPCM</name>
<sequence>MRFYVAAMAVYESVFLAFLQKHYGGCYFLASSVYCRFGYLLNSIFQYLHQALKFQFFDSPWFFPRGLTLSFLEANVRASVHHICKTLTQWSSGLVICFLLNGILFLNPRLRRKRAQLLSFVSASVEQLFFQHSWDTPATKTIIRLVCPDKSTFRLLSYLIDVLAGLICNEPSDLDKEPKHEHDTNYAGMKSEHTELGKEDALALLLQFGVQKVYVAPMPYNIIRAVLKTLQSGGEELSVPESRGYHASPICSITLEPLLDGIGNITEDVVALVQGEPTGKQHAFLYRGRAFYDWLRTLQVPLSPDSRYVVQPMDIYRLS</sequence>
<proteinExistence type="predicted"/>
<protein>
    <submittedName>
        <fullName evidence="1">Uncharacterized protein</fullName>
    </submittedName>
</protein>
<dbReference type="Proteomes" id="UP001162992">
    <property type="component" value="Chromosome 13"/>
</dbReference>
<evidence type="ECO:0000313" key="1">
    <source>
        <dbReference type="EMBL" id="KAJ7532909.1"/>
    </source>
</evidence>
<accession>A0ACC2BT33</accession>